<protein>
    <submittedName>
        <fullName evidence="3">Uncharacterized protein</fullName>
    </submittedName>
</protein>
<keyword evidence="2" id="KW-0472">Membrane</keyword>
<comment type="caution">
    <text evidence="3">The sequence shown here is derived from an EMBL/GenBank/DDBJ whole genome shotgun (WGS) entry which is preliminary data.</text>
</comment>
<keyword evidence="2" id="KW-0812">Transmembrane</keyword>
<evidence type="ECO:0000313" key="3">
    <source>
        <dbReference type="EMBL" id="MDU0326622.1"/>
    </source>
</evidence>
<gene>
    <name evidence="3" type="ORF">RWH43_07610</name>
</gene>
<dbReference type="Proteomes" id="UP001256673">
    <property type="component" value="Unassembled WGS sequence"/>
</dbReference>
<dbReference type="EMBL" id="JAWDIU010000002">
    <property type="protein sequence ID" value="MDU0326622.1"/>
    <property type="molecule type" value="Genomic_DNA"/>
</dbReference>
<feature type="region of interest" description="Disordered" evidence="1">
    <location>
        <begin position="186"/>
        <end position="205"/>
    </location>
</feature>
<sequence>MSTSENPETPPLTRRQLRELRQTGATPIIVPQPDGETPDAAAVEPATPTTPIDETSTPHQVIDAVPEGEQPAEPASAEEAPVEEALSDEAPAEEAPSDEAPAEDAPVDEAPADQAPAEEAPADTADEPAPAVAALDERPAAAAFPPAFGSPFSDDGAEFGVSGLTRRQVREQEKIRTAAVPIISSDLERSQPAAPAPAPRADDAPVLPAIFRPSAPETDETAVSEPQGAASVVNPALGSDLLEGVTPDVTLPASFDQLITRGPGGTGAVSTPNALILSQTPTGVPLVGPMTGTGEIMITGSFDLPAGLGSVGHAPGTTDGHDADAVLLDGELPPASSPTPIAASAAISTVKQPGEIIRPPAPEKGSKLLLVLVITTGILALGVVVALGLAITTGVFR</sequence>
<feature type="compositionally biased region" description="Acidic residues" evidence="1">
    <location>
        <begin position="80"/>
        <end position="111"/>
    </location>
</feature>
<keyword evidence="4" id="KW-1185">Reference proteome</keyword>
<feature type="compositionally biased region" description="Low complexity" evidence="1">
    <location>
        <begin position="67"/>
        <end position="79"/>
    </location>
</feature>
<dbReference type="RefSeq" id="WP_316001149.1">
    <property type="nucleotide sequence ID" value="NZ_JAWDIU010000002.1"/>
</dbReference>
<name>A0ABU3RUX0_9MICO</name>
<keyword evidence="2" id="KW-1133">Transmembrane helix</keyword>
<proteinExistence type="predicted"/>
<evidence type="ECO:0000256" key="1">
    <source>
        <dbReference type="SAM" id="MobiDB-lite"/>
    </source>
</evidence>
<reference evidence="3 4" key="1">
    <citation type="submission" date="2023-09" db="EMBL/GenBank/DDBJ databases">
        <title>Microbacterium fusihabitans sp. nov., Microbacterium phycihabitans sp. nov., and Microbacterium cervinum sp. nov., isolated from dried seaweeds of beach.</title>
        <authorList>
            <person name="Lee S.D."/>
        </authorList>
    </citation>
    <scope>NUCLEOTIDE SEQUENCE [LARGE SCALE GENOMIC DNA]</scope>
    <source>
        <strain evidence="3 4">KSW2-21</strain>
    </source>
</reference>
<evidence type="ECO:0000256" key="2">
    <source>
        <dbReference type="SAM" id="Phobius"/>
    </source>
</evidence>
<evidence type="ECO:0000313" key="4">
    <source>
        <dbReference type="Proteomes" id="UP001256673"/>
    </source>
</evidence>
<feature type="region of interest" description="Disordered" evidence="1">
    <location>
        <begin position="1"/>
        <end position="156"/>
    </location>
</feature>
<accession>A0ABU3RUX0</accession>
<organism evidence="3 4">
    <name type="scientific">Microbacterium algihabitans</name>
    <dbReference type="NCBI Taxonomy" id="3075992"/>
    <lineage>
        <taxon>Bacteria</taxon>
        <taxon>Bacillati</taxon>
        <taxon>Actinomycetota</taxon>
        <taxon>Actinomycetes</taxon>
        <taxon>Micrococcales</taxon>
        <taxon>Microbacteriaceae</taxon>
        <taxon>Microbacterium</taxon>
    </lineage>
</organism>
<feature type="compositionally biased region" description="Low complexity" evidence="1">
    <location>
        <begin position="38"/>
        <end position="51"/>
    </location>
</feature>
<feature type="transmembrane region" description="Helical" evidence="2">
    <location>
        <begin position="368"/>
        <end position="396"/>
    </location>
</feature>
<feature type="compositionally biased region" description="Low complexity" evidence="1">
    <location>
        <begin position="127"/>
        <end position="147"/>
    </location>
</feature>